<dbReference type="AlphaFoldDB" id="A0AAV4T8S8"/>
<evidence type="ECO:0000313" key="1">
    <source>
        <dbReference type="EMBL" id="GIY42490.1"/>
    </source>
</evidence>
<dbReference type="EMBL" id="BPLR01010853">
    <property type="protein sequence ID" value="GIY42490.1"/>
    <property type="molecule type" value="Genomic_DNA"/>
</dbReference>
<keyword evidence="2" id="KW-1185">Reference proteome</keyword>
<sequence>MKDYSLQTLPNLTVTQWESKLLRRFNELARCKITSRIVVQMVAVAIGTGYCMANSFSIDNVTNLNENIPTRTGFYYFHGNHHQPDNTSWKYFAVDRQCWELKIKPGVEKEKEMKLPECSLEVSLKLDTLQRRPKTSKNTNKGKSCFIIKLKKTEITHLCKQFRNFSLFPKNSFQLSKCLITVKDTYLIIRRQTFVFEELSLITELGYADYTVFLSFLHVGTFGN</sequence>
<reference evidence="1 2" key="1">
    <citation type="submission" date="2021-06" db="EMBL/GenBank/DDBJ databases">
        <title>Caerostris extrusa draft genome.</title>
        <authorList>
            <person name="Kono N."/>
            <person name="Arakawa K."/>
        </authorList>
    </citation>
    <scope>NUCLEOTIDE SEQUENCE [LARGE SCALE GENOMIC DNA]</scope>
</reference>
<comment type="caution">
    <text evidence="1">The sequence shown here is derived from an EMBL/GenBank/DDBJ whole genome shotgun (WGS) entry which is preliminary data.</text>
</comment>
<name>A0AAV4T8S8_CAEEX</name>
<protein>
    <submittedName>
        <fullName evidence="1">Uncharacterized protein</fullName>
    </submittedName>
</protein>
<dbReference type="Proteomes" id="UP001054945">
    <property type="component" value="Unassembled WGS sequence"/>
</dbReference>
<gene>
    <name evidence="1" type="ORF">CEXT_175591</name>
</gene>
<organism evidence="1 2">
    <name type="scientific">Caerostris extrusa</name>
    <name type="common">Bark spider</name>
    <name type="synonym">Caerostris bankana</name>
    <dbReference type="NCBI Taxonomy" id="172846"/>
    <lineage>
        <taxon>Eukaryota</taxon>
        <taxon>Metazoa</taxon>
        <taxon>Ecdysozoa</taxon>
        <taxon>Arthropoda</taxon>
        <taxon>Chelicerata</taxon>
        <taxon>Arachnida</taxon>
        <taxon>Araneae</taxon>
        <taxon>Araneomorphae</taxon>
        <taxon>Entelegynae</taxon>
        <taxon>Araneoidea</taxon>
        <taxon>Araneidae</taxon>
        <taxon>Caerostris</taxon>
    </lineage>
</organism>
<accession>A0AAV4T8S8</accession>
<proteinExistence type="predicted"/>
<evidence type="ECO:0000313" key="2">
    <source>
        <dbReference type="Proteomes" id="UP001054945"/>
    </source>
</evidence>